<organism evidence="9 10">
    <name type="scientific">SAR86 cluster bacterium</name>
    <dbReference type="NCBI Taxonomy" id="2030880"/>
    <lineage>
        <taxon>Bacteria</taxon>
        <taxon>Pseudomonadati</taxon>
        <taxon>Pseudomonadota</taxon>
        <taxon>Gammaproteobacteria</taxon>
        <taxon>SAR86 cluster</taxon>
    </lineage>
</organism>
<keyword evidence="7 8" id="KW-0472">Membrane</keyword>
<feature type="transmembrane region" description="Helical" evidence="8">
    <location>
        <begin position="138"/>
        <end position="161"/>
    </location>
</feature>
<accession>A0A2A5CBD6</accession>
<comment type="similarity">
    <text evidence="2 8">Belongs to the 4-toluene sulfonate uptake permease (TSUP) (TC 2.A.102) family.</text>
</comment>
<dbReference type="GO" id="GO:0005886">
    <property type="term" value="C:plasma membrane"/>
    <property type="evidence" value="ECO:0007669"/>
    <property type="project" value="UniProtKB-SubCell"/>
</dbReference>
<feature type="transmembrane region" description="Helical" evidence="8">
    <location>
        <begin position="48"/>
        <end position="66"/>
    </location>
</feature>
<feature type="transmembrane region" description="Helical" evidence="8">
    <location>
        <begin position="226"/>
        <end position="247"/>
    </location>
</feature>
<dbReference type="EMBL" id="NVWI01000006">
    <property type="protein sequence ID" value="PCJ41194.1"/>
    <property type="molecule type" value="Genomic_DNA"/>
</dbReference>
<proteinExistence type="inferred from homology"/>
<feature type="transmembrane region" description="Helical" evidence="8">
    <location>
        <begin position="78"/>
        <end position="94"/>
    </location>
</feature>
<keyword evidence="3" id="KW-0813">Transport</keyword>
<evidence type="ECO:0000313" key="10">
    <source>
        <dbReference type="Proteomes" id="UP000228987"/>
    </source>
</evidence>
<keyword evidence="4 8" id="KW-1003">Cell membrane</keyword>
<feature type="transmembrane region" description="Helical" evidence="8">
    <location>
        <begin position="100"/>
        <end position="117"/>
    </location>
</feature>
<evidence type="ECO:0000256" key="6">
    <source>
        <dbReference type="ARBA" id="ARBA00022989"/>
    </source>
</evidence>
<name>A0A2A5CBD6_9GAMM</name>
<evidence type="ECO:0000256" key="1">
    <source>
        <dbReference type="ARBA" id="ARBA00004651"/>
    </source>
</evidence>
<comment type="subcellular location">
    <subcellularLocation>
        <location evidence="1 8">Cell membrane</location>
        <topology evidence="1 8">Multi-pass membrane protein</topology>
    </subcellularLocation>
</comment>
<evidence type="ECO:0000313" key="9">
    <source>
        <dbReference type="EMBL" id="PCJ41194.1"/>
    </source>
</evidence>
<dbReference type="Proteomes" id="UP000228987">
    <property type="component" value="Unassembled WGS sequence"/>
</dbReference>
<evidence type="ECO:0000256" key="5">
    <source>
        <dbReference type="ARBA" id="ARBA00022692"/>
    </source>
</evidence>
<dbReference type="Pfam" id="PF01925">
    <property type="entry name" value="TauE"/>
    <property type="match status" value="1"/>
</dbReference>
<dbReference type="PANTHER" id="PTHR30269:SF23">
    <property type="entry name" value="MEMBRANE TRANSPORTER PROTEIN YDHB-RELATED"/>
    <property type="match status" value="1"/>
</dbReference>
<dbReference type="PANTHER" id="PTHR30269">
    <property type="entry name" value="TRANSMEMBRANE PROTEIN YFCA"/>
    <property type="match status" value="1"/>
</dbReference>
<feature type="transmembrane region" description="Helical" evidence="8">
    <location>
        <begin position="167"/>
        <end position="188"/>
    </location>
</feature>
<keyword evidence="5 8" id="KW-0812">Transmembrane</keyword>
<keyword evidence="6 8" id="KW-1133">Transmembrane helix</keyword>
<evidence type="ECO:0000256" key="7">
    <source>
        <dbReference type="ARBA" id="ARBA00023136"/>
    </source>
</evidence>
<dbReference type="InterPro" id="IPR002781">
    <property type="entry name" value="TM_pro_TauE-like"/>
</dbReference>
<evidence type="ECO:0000256" key="4">
    <source>
        <dbReference type="ARBA" id="ARBA00022475"/>
    </source>
</evidence>
<dbReference type="InterPro" id="IPR052017">
    <property type="entry name" value="TSUP"/>
</dbReference>
<evidence type="ECO:0000256" key="2">
    <source>
        <dbReference type="ARBA" id="ARBA00009142"/>
    </source>
</evidence>
<feature type="transmembrane region" description="Helical" evidence="8">
    <location>
        <begin position="195"/>
        <end position="214"/>
    </location>
</feature>
<evidence type="ECO:0000256" key="8">
    <source>
        <dbReference type="RuleBase" id="RU363041"/>
    </source>
</evidence>
<evidence type="ECO:0000256" key="3">
    <source>
        <dbReference type="ARBA" id="ARBA00022448"/>
    </source>
</evidence>
<gene>
    <name evidence="9" type="ORF">COA71_09125</name>
</gene>
<dbReference type="AlphaFoldDB" id="A0A2A5CBD6"/>
<comment type="caution">
    <text evidence="9">The sequence shown here is derived from an EMBL/GenBank/DDBJ whole genome shotgun (WGS) entry which is preliminary data.</text>
</comment>
<reference evidence="10" key="1">
    <citation type="submission" date="2017-08" db="EMBL/GenBank/DDBJ databases">
        <title>A dynamic microbial community with high functional redundancy inhabits the cold, oxic subseafloor aquifer.</title>
        <authorList>
            <person name="Tully B.J."/>
            <person name="Wheat C.G."/>
            <person name="Glazer B.T."/>
            <person name="Huber J.A."/>
        </authorList>
    </citation>
    <scope>NUCLEOTIDE SEQUENCE [LARGE SCALE GENOMIC DNA]</scope>
</reference>
<protein>
    <recommendedName>
        <fullName evidence="8">Probable membrane transporter protein</fullName>
    </recommendedName>
</protein>
<sequence length="248" mass="27026">MHLLSLEFLILLAVVALFTGFVKAGIPSLGALMSAIVVLAFTPREALGISLIYLLVGDVIAVSFYWRLAHLNELKKMILPVLIGIAVGGVMLSFLDNSNLGLTIGLMVVFLVSLEPFRPKLTELAIYHPRSIRTGSGILAGISTTIGNVAGPILSLYFLLLKLDKKSFVGTSSIFFLAVNTTKIPIFYYQDLFTLAYLPSIALTAPLVYVGALGGRKFLEWVSQVLFTRIILVCTGLAGIWLVIRYFL</sequence>